<accession>A0A194X7E2</accession>
<name>A0A194X7E2_MOLSC</name>
<evidence type="ECO:0000313" key="1">
    <source>
        <dbReference type="EMBL" id="KUJ16093.1"/>
    </source>
</evidence>
<dbReference type="STRING" id="149040.A0A194X7E2"/>
<dbReference type="PANTHER" id="PTHR38111">
    <property type="entry name" value="ZN(2)-C6 FUNGAL-TYPE DOMAIN-CONTAINING PROTEIN-RELATED"/>
    <property type="match status" value="1"/>
</dbReference>
<dbReference type="InterPro" id="IPR021858">
    <property type="entry name" value="Fun_TF"/>
</dbReference>
<dbReference type="GeneID" id="28829715"/>
<dbReference type="KEGG" id="psco:LY89DRAFT_735234"/>
<dbReference type="EMBL" id="KQ947417">
    <property type="protein sequence ID" value="KUJ16093.1"/>
    <property type="molecule type" value="Genomic_DNA"/>
</dbReference>
<dbReference type="Pfam" id="PF11951">
    <property type="entry name" value="Fungal_trans_2"/>
    <property type="match status" value="1"/>
</dbReference>
<gene>
    <name evidence="1" type="ORF">LY89DRAFT_735234</name>
</gene>
<dbReference type="OrthoDB" id="4314040at2759"/>
<dbReference type="PANTHER" id="PTHR38111:SF6">
    <property type="entry name" value="FINGER DOMAIN PROTEIN, PUTATIVE (AFU_ORTHOLOGUE AFUA_8G01940)-RELATED"/>
    <property type="match status" value="1"/>
</dbReference>
<dbReference type="InParanoid" id="A0A194X7E2"/>
<keyword evidence="2" id="KW-1185">Reference proteome</keyword>
<dbReference type="RefSeq" id="XP_018070448.1">
    <property type="nucleotide sequence ID" value="XM_018219989.1"/>
</dbReference>
<dbReference type="Proteomes" id="UP000070700">
    <property type="component" value="Unassembled WGS sequence"/>
</dbReference>
<sequence length="441" mass="49927">MFNEQQWLPTSELKEKLSTPRNTRIVINHEGHSKVSLTRTHQTTLDPATQLSKEVIAHLEDSKPAGIHIRNLGYFFDFIPSRLGLSKALDDSVRCILTAYTALLRRDAVVLRQDREEYYQAVKSLRIACADEKEALSDETLCAAVLLSWYEVLADNLDESWFTHISGTSHIIKLRGPARHRSGFGLALLKAQEGLISGEAMATFQPCFLDDPAWCEILDDQNMVVGLPQTAPLTVSNKILAQLSTLLLEARKLHNLSQKGIREIIKQLWGLRRTIKTALDQVTEMAEKDEEEFAPIICCKDSIYLILLDTTILKVLGFSDSKDPQLPETVQELQDLSLPPQTFTDVELFKQAIDSQIYQNFNTFLSNLALASKVTPFIMRKMAFMCRIMCVERGKREENPHPIWARYKRAISGVNEPDWLSRIIASFKPILPPANKSSGYQ</sequence>
<reference evidence="1 2" key="1">
    <citation type="submission" date="2015-10" db="EMBL/GenBank/DDBJ databases">
        <title>Full genome of DAOMC 229536 Phialocephala scopiformis, a fungal endophyte of spruce producing the potent anti-insectan compound rugulosin.</title>
        <authorList>
            <consortium name="DOE Joint Genome Institute"/>
            <person name="Walker A.K."/>
            <person name="Frasz S.L."/>
            <person name="Seifert K.A."/>
            <person name="Miller J.D."/>
            <person name="Mondo S.J."/>
            <person name="Labutti K."/>
            <person name="Lipzen A."/>
            <person name="Dockter R."/>
            <person name="Kennedy M."/>
            <person name="Grigoriev I.V."/>
            <person name="Spatafora J.W."/>
        </authorList>
    </citation>
    <scope>NUCLEOTIDE SEQUENCE [LARGE SCALE GENOMIC DNA]</scope>
    <source>
        <strain evidence="1 2">CBS 120377</strain>
    </source>
</reference>
<evidence type="ECO:0000313" key="2">
    <source>
        <dbReference type="Proteomes" id="UP000070700"/>
    </source>
</evidence>
<dbReference type="InterPro" id="IPR053178">
    <property type="entry name" value="Osmoadaptation_assoc"/>
</dbReference>
<organism evidence="1 2">
    <name type="scientific">Mollisia scopiformis</name>
    <name type="common">Conifer needle endophyte fungus</name>
    <name type="synonym">Phialocephala scopiformis</name>
    <dbReference type="NCBI Taxonomy" id="149040"/>
    <lineage>
        <taxon>Eukaryota</taxon>
        <taxon>Fungi</taxon>
        <taxon>Dikarya</taxon>
        <taxon>Ascomycota</taxon>
        <taxon>Pezizomycotina</taxon>
        <taxon>Leotiomycetes</taxon>
        <taxon>Helotiales</taxon>
        <taxon>Mollisiaceae</taxon>
        <taxon>Mollisia</taxon>
    </lineage>
</organism>
<dbReference type="AlphaFoldDB" id="A0A194X7E2"/>
<proteinExistence type="predicted"/>
<protein>
    <submittedName>
        <fullName evidence="1">Uncharacterized protein</fullName>
    </submittedName>
</protein>